<comment type="cofactor">
    <cofactor evidence="2">
        <name>Zn(2+)</name>
        <dbReference type="ChEBI" id="CHEBI:29105"/>
    </cofactor>
</comment>
<dbReference type="EMBL" id="JASAOF010000031">
    <property type="protein sequence ID" value="MDI2032570.1"/>
    <property type="molecule type" value="Genomic_DNA"/>
</dbReference>
<protein>
    <recommendedName>
        <fullName evidence="3">DNA-3-methyladenine glycosylase II</fullName>
        <ecNumber evidence="3">3.2.2.21</ecNumber>
    </recommendedName>
</protein>
<dbReference type="Proteomes" id="UP001237595">
    <property type="component" value="Unassembled WGS sequence"/>
</dbReference>
<organism evidence="11 12">
    <name type="scientific">Saccharopolyspora ipomoeae</name>
    <dbReference type="NCBI Taxonomy" id="3042027"/>
    <lineage>
        <taxon>Bacteria</taxon>
        <taxon>Bacillati</taxon>
        <taxon>Actinomycetota</taxon>
        <taxon>Actinomycetes</taxon>
        <taxon>Pseudonocardiales</taxon>
        <taxon>Pseudonocardiaceae</taxon>
        <taxon>Saccharopolyspora</taxon>
    </lineage>
</organism>
<dbReference type="Gene3D" id="3.30.310.20">
    <property type="entry name" value="DNA-3-methyladenine glycosylase AlkA, N-terminal domain"/>
    <property type="match status" value="1"/>
</dbReference>
<dbReference type="Gene3D" id="1.10.1670.10">
    <property type="entry name" value="Helix-hairpin-Helix base-excision DNA repair enzymes (C-terminal)"/>
    <property type="match status" value="1"/>
</dbReference>
<dbReference type="CDD" id="cd00056">
    <property type="entry name" value="ENDO3c"/>
    <property type="match status" value="1"/>
</dbReference>
<dbReference type="InterPro" id="IPR009057">
    <property type="entry name" value="Homeodomain-like_sf"/>
</dbReference>
<dbReference type="InterPro" id="IPR011257">
    <property type="entry name" value="DNA_glycosylase"/>
</dbReference>
<keyword evidence="5" id="KW-0227">DNA damage</keyword>
<dbReference type="InterPro" id="IPR003265">
    <property type="entry name" value="HhH-GPD_domain"/>
</dbReference>
<keyword evidence="7" id="KW-0010">Activator</keyword>
<keyword evidence="6" id="KW-0805">Transcription regulation</keyword>
<dbReference type="PANTHER" id="PTHR43003:SF13">
    <property type="entry name" value="DNA-3-METHYLADENINE GLYCOSYLASE 2"/>
    <property type="match status" value="1"/>
</dbReference>
<keyword evidence="8" id="KW-0804">Transcription</keyword>
<dbReference type="PROSITE" id="PS01124">
    <property type="entry name" value="HTH_ARAC_FAMILY_2"/>
    <property type="match status" value="1"/>
</dbReference>
<comment type="catalytic activity">
    <reaction evidence="1">
        <text>Hydrolysis of alkylated DNA, releasing 3-methyladenine, 3-methylguanine, 7-methylguanine and 7-methyladenine.</text>
        <dbReference type="EC" id="3.2.2.21"/>
    </reaction>
</comment>
<sequence length="505" mass="53481">MSDSRQCRLPSAGNIEVVLVGTEEALRAVAARDARFDGTFIHAVRSTGIYCRPSCPARTPKRDNSEFYPTAAAAQAAGYRACRRCLPDAVPGSPEWDLRADLAGRAMRLIGDGVVDRCGVRGLAEALGYSERHLTRVLTTELGAGPLGLARANRAHSARVLIETTDIPFSDVAFAAGFASLRQFNDTMREIFGRTPTDLRGQRRGAPGGAGTVPLRLPFRAPCDTAGALRFLRRRALAGIEECRDGSYARSLRLPHGTAVATLRPADTHFACTLRLSDLRDLGSAVARLRRLLDLDADPIAIGEALGADPVLRGAVARSPGVRVPGAVDGLEIAVRAVLGQQVSVASARTTAEGLVAELGSELAHPEGGVTRLFPTAEALAEHAVSALPGPRRRAETVRDLAVAVAEGRLALHAGRDEAELRADLERIRGVGPWTSGYVAMRVLGAPDVLLSGDFALRRGAGLLGIPEEPTALQAHAQRWSPWRSYAGVLLWETASSGPPGGPTT</sequence>
<dbReference type="Pfam" id="PF02805">
    <property type="entry name" value="Ada_Zn_binding"/>
    <property type="match status" value="1"/>
</dbReference>
<dbReference type="InterPro" id="IPR035451">
    <property type="entry name" value="Ada-like_dom_sf"/>
</dbReference>
<dbReference type="Pfam" id="PF06029">
    <property type="entry name" value="AlkA_N"/>
    <property type="match status" value="1"/>
</dbReference>
<dbReference type="Pfam" id="PF12833">
    <property type="entry name" value="HTH_18"/>
    <property type="match status" value="1"/>
</dbReference>
<keyword evidence="9" id="KW-0234">DNA repair</keyword>
<evidence type="ECO:0000256" key="5">
    <source>
        <dbReference type="ARBA" id="ARBA00022763"/>
    </source>
</evidence>
<evidence type="ECO:0000256" key="2">
    <source>
        <dbReference type="ARBA" id="ARBA00001947"/>
    </source>
</evidence>
<gene>
    <name evidence="11" type="ORF">QFW96_28380</name>
</gene>
<dbReference type="SUPFAM" id="SSF55945">
    <property type="entry name" value="TATA-box binding protein-like"/>
    <property type="match status" value="1"/>
</dbReference>
<evidence type="ECO:0000313" key="12">
    <source>
        <dbReference type="Proteomes" id="UP001237595"/>
    </source>
</evidence>
<dbReference type="PANTHER" id="PTHR43003">
    <property type="entry name" value="DNA-3-METHYLADENINE GLYCOSYLASE"/>
    <property type="match status" value="1"/>
</dbReference>
<evidence type="ECO:0000259" key="10">
    <source>
        <dbReference type="PROSITE" id="PS01124"/>
    </source>
</evidence>
<dbReference type="Gene3D" id="1.10.340.30">
    <property type="entry name" value="Hypothetical protein, domain 2"/>
    <property type="match status" value="1"/>
</dbReference>
<dbReference type="InterPro" id="IPR037046">
    <property type="entry name" value="AlkA_N_sf"/>
</dbReference>
<dbReference type="Gene3D" id="3.40.10.10">
    <property type="entry name" value="DNA Methylphosphotriester Repair Domain"/>
    <property type="match status" value="1"/>
</dbReference>
<dbReference type="InterPro" id="IPR010316">
    <property type="entry name" value="AlkA_N"/>
</dbReference>
<evidence type="ECO:0000256" key="7">
    <source>
        <dbReference type="ARBA" id="ARBA00023159"/>
    </source>
</evidence>
<dbReference type="InterPro" id="IPR051912">
    <property type="entry name" value="Alkylbase_DNA_Glycosylase/TA"/>
</dbReference>
<dbReference type="SUPFAM" id="SSF48150">
    <property type="entry name" value="DNA-glycosylase"/>
    <property type="match status" value="1"/>
</dbReference>
<dbReference type="EC" id="3.2.2.21" evidence="3"/>
<dbReference type="SUPFAM" id="SSF57884">
    <property type="entry name" value="Ada DNA repair protein, N-terminal domain (N-Ada 10)"/>
    <property type="match status" value="1"/>
</dbReference>
<name>A0ABT6PX38_9PSEU</name>
<accession>A0ABT6PX38</accession>
<dbReference type="InterPro" id="IPR018060">
    <property type="entry name" value="HTH_AraC"/>
</dbReference>
<reference evidence="11 12" key="1">
    <citation type="submission" date="2023-04" db="EMBL/GenBank/DDBJ databases">
        <title>Draft genome sequence of Saccharopolyspora sp. TS4A08 isolated from sweet potato rhizospheric soil.</title>
        <authorList>
            <person name="Suksaard P."/>
            <person name="Duangmal K."/>
        </authorList>
    </citation>
    <scope>NUCLEOTIDE SEQUENCE [LARGE SCALE GENOMIC DNA]</scope>
    <source>
        <strain evidence="11 12">TS4A08</strain>
    </source>
</reference>
<evidence type="ECO:0000256" key="4">
    <source>
        <dbReference type="ARBA" id="ARBA00022603"/>
    </source>
</evidence>
<evidence type="ECO:0000256" key="9">
    <source>
        <dbReference type="ARBA" id="ARBA00023204"/>
    </source>
</evidence>
<dbReference type="InterPro" id="IPR023170">
    <property type="entry name" value="HhH_base_excis_C"/>
</dbReference>
<feature type="domain" description="HTH araC/xylS-type" evidence="10">
    <location>
        <begin position="104"/>
        <end position="202"/>
    </location>
</feature>
<comment type="caution">
    <text evidence="11">The sequence shown here is derived from an EMBL/GenBank/DDBJ whole genome shotgun (WGS) entry which is preliminary data.</text>
</comment>
<dbReference type="SMART" id="SM00478">
    <property type="entry name" value="ENDO3c"/>
    <property type="match status" value="1"/>
</dbReference>
<dbReference type="RefSeq" id="WP_281458816.1">
    <property type="nucleotide sequence ID" value="NZ_JASAOF010000031.1"/>
</dbReference>
<proteinExistence type="predicted"/>
<keyword evidence="4" id="KW-0489">Methyltransferase</keyword>
<evidence type="ECO:0000256" key="3">
    <source>
        <dbReference type="ARBA" id="ARBA00012000"/>
    </source>
</evidence>
<dbReference type="Gene3D" id="1.10.10.60">
    <property type="entry name" value="Homeodomain-like"/>
    <property type="match status" value="1"/>
</dbReference>
<dbReference type="SMART" id="SM00342">
    <property type="entry name" value="HTH_ARAC"/>
    <property type="match status" value="1"/>
</dbReference>
<evidence type="ECO:0000256" key="8">
    <source>
        <dbReference type="ARBA" id="ARBA00023163"/>
    </source>
</evidence>
<dbReference type="SUPFAM" id="SSF46689">
    <property type="entry name" value="Homeodomain-like"/>
    <property type="match status" value="1"/>
</dbReference>
<evidence type="ECO:0000256" key="6">
    <source>
        <dbReference type="ARBA" id="ARBA00023015"/>
    </source>
</evidence>
<keyword evidence="4" id="KW-0808">Transferase</keyword>
<evidence type="ECO:0000313" key="11">
    <source>
        <dbReference type="EMBL" id="MDI2032570.1"/>
    </source>
</evidence>
<keyword evidence="12" id="KW-1185">Reference proteome</keyword>
<dbReference type="InterPro" id="IPR004026">
    <property type="entry name" value="Ada_DNA_repair_Zn-bd"/>
</dbReference>
<dbReference type="Pfam" id="PF00730">
    <property type="entry name" value="HhH-GPD"/>
    <property type="match status" value="1"/>
</dbReference>
<dbReference type="SMART" id="SM01009">
    <property type="entry name" value="AlkA_N"/>
    <property type="match status" value="1"/>
</dbReference>
<evidence type="ECO:0000256" key="1">
    <source>
        <dbReference type="ARBA" id="ARBA00000086"/>
    </source>
</evidence>